<dbReference type="EMBL" id="MN448285">
    <property type="protein sequence ID" value="QFG74300.1"/>
    <property type="molecule type" value="Genomic_DNA"/>
</dbReference>
<proteinExistence type="predicted"/>
<protein>
    <submittedName>
        <fullName evidence="1">Uncharacterized protein</fullName>
    </submittedName>
</protein>
<reference evidence="1" key="1">
    <citation type="journal article" date="2019" name="Philos. Trans. R. Soc. Lond., B, Biol. Sci.">
        <title>Targeted metagenomic recovery of four divergent viruses reveals shared and distinctive characteristics of giant viruses of marine eukaryotes.</title>
        <authorList>
            <person name="Needham D.M."/>
            <person name="Poirier C."/>
            <person name="Hehenberger E."/>
            <person name="Jimenez V."/>
            <person name="Swalwell J.E."/>
            <person name="Santoro A.E."/>
            <person name="Worden A.Z."/>
        </authorList>
    </citation>
    <scope>NUCLEOTIDE SEQUENCE</scope>
    <source>
        <strain evidence="1">MPacV-611</strain>
    </source>
</reference>
<sequence length="110" mass="13632">MTIENRKIIKYFVPPPIIGTYYKYQDVNKDKKLRKKATNYYLEKILKWINKDKSYKSLKSKKNILNSKEGYDIIYDLLRKYIKLYDVNWYDLFDQKKYLKNYFIYEIGKL</sequence>
<accession>A0A5J6VK36</accession>
<organism evidence="1">
    <name type="scientific">Megaviridae environmental sample</name>
    <dbReference type="NCBI Taxonomy" id="1737588"/>
    <lineage>
        <taxon>Viruses</taxon>
        <taxon>Varidnaviria</taxon>
        <taxon>Bamfordvirae</taxon>
        <taxon>Nucleocytoviricota</taxon>
        <taxon>Megaviricetes</taxon>
        <taxon>Imitervirales</taxon>
        <taxon>Mimiviridae</taxon>
        <taxon>environmental samples</taxon>
    </lineage>
</organism>
<name>A0A5J6VK36_9VIRU</name>
<evidence type="ECO:0000313" key="1">
    <source>
        <dbReference type="EMBL" id="QFG74300.1"/>
    </source>
</evidence>